<keyword evidence="12" id="KW-1185">Reference proteome</keyword>
<evidence type="ECO:0000313" key="1">
    <source>
        <dbReference type="EMBL" id="KAE8920987.1"/>
    </source>
</evidence>
<reference evidence="11 12" key="1">
    <citation type="submission" date="2018-08" db="EMBL/GenBank/DDBJ databases">
        <title>Genomic investigation of the strawberry pathogen Phytophthora fragariae indicates pathogenicity is determined by transcriptional variation in three key races.</title>
        <authorList>
            <person name="Adams T.M."/>
            <person name="Armitage A.D."/>
            <person name="Sobczyk M.K."/>
            <person name="Bates H.J."/>
            <person name="Dunwell J.M."/>
            <person name="Nellist C.F."/>
            <person name="Harrison R.J."/>
        </authorList>
    </citation>
    <scope>NUCLEOTIDE SEQUENCE [LARGE SCALE GENOMIC DNA]</scope>
    <source>
        <strain evidence="9 13">A4</strain>
        <strain evidence="8 14">BC-1</strain>
        <strain evidence="7 18">BC-23</strain>
        <strain evidence="6 12">NOV-27</strain>
        <strain evidence="5 15">NOV-5</strain>
        <strain evidence="4 16">NOV-71</strain>
        <strain evidence="10 19">NOV-77</strain>
        <strain evidence="1 11">NOV-9</strain>
        <strain evidence="3 20">ONT-3</strain>
        <strain evidence="2 17">SCRP245</strain>
    </source>
</reference>
<dbReference type="Proteomes" id="UP000460718">
    <property type="component" value="Unassembled WGS sequence"/>
</dbReference>
<dbReference type="EMBL" id="QXFX01003846">
    <property type="protein sequence ID" value="KAE9066768.1"/>
    <property type="molecule type" value="Genomic_DNA"/>
</dbReference>
<name>A0A6A3DMJ9_9STRA</name>
<evidence type="ECO:0000313" key="10">
    <source>
        <dbReference type="EMBL" id="KAE9281831.1"/>
    </source>
</evidence>
<dbReference type="EMBL" id="QXGD01003655">
    <property type="protein sequence ID" value="KAE9175502.1"/>
    <property type="molecule type" value="Genomic_DNA"/>
</dbReference>
<gene>
    <name evidence="9" type="ORF">PF001_g27769</name>
    <name evidence="8" type="ORF">PF002_g28778</name>
    <name evidence="7" type="ORF">PF004_g27228</name>
    <name evidence="6" type="ORF">PF005_g28184</name>
    <name evidence="5" type="ORF">PF006_g27775</name>
    <name evidence="4" type="ORF">PF007_g28145</name>
    <name evidence="10" type="ORF">PF008_g27785</name>
    <name evidence="1" type="ORF">PF009_g28728</name>
    <name evidence="3" type="ORF">PF010_g27735</name>
    <name evidence="2" type="ORF">PF011_g27177</name>
</gene>
<dbReference type="Proteomes" id="UP000488956">
    <property type="component" value="Unassembled WGS sequence"/>
</dbReference>
<dbReference type="EMBL" id="QXGB01003800">
    <property type="protein sequence ID" value="KAE9168911.1"/>
    <property type="molecule type" value="Genomic_DNA"/>
</dbReference>
<dbReference type="OrthoDB" id="546632at2759"/>
<dbReference type="Proteomes" id="UP000486351">
    <property type="component" value="Unassembled WGS sequence"/>
</dbReference>
<evidence type="ECO:0000313" key="4">
    <source>
        <dbReference type="EMBL" id="KAE9067257.1"/>
    </source>
</evidence>
<evidence type="ECO:0000313" key="13">
    <source>
        <dbReference type="Proteomes" id="UP000437068"/>
    </source>
</evidence>
<dbReference type="EMBL" id="QXGE01003892">
    <property type="protein sequence ID" value="KAE9272839.1"/>
    <property type="molecule type" value="Genomic_DNA"/>
</dbReference>
<dbReference type="Proteomes" id="UP000429523">
    <property type="component" value="Unassembled WGS sequence"/>
</dbReference>
<evidence type="ECO:0000313" key="6">
    <source>
        <dbReference type="EMBL" id="KAE9168911.1"/>
    </source>
</evidence>
<evidence type="ECO:0000313" key="8">
    <source>
        <dbReference type="EMBL" id="KAE9175502.1"/>
    </source>
</evidence>
<dbReference type="EMBL" id="QXFW01003852">
    <property type="protein sequence ID" value="KAE8968451.1"/>
    <property type="molecule type" value="Genomic_DNA"/>
</dbReference>
<comment type="caution">
    <text evidence="1">The sequence shown here is derived from an EMBL/GenBank/DDBJ whole genome shotgun (WGS) entry which is preliminary data.</text>
</comment>
<organism evidence="1 11">
    <name type="scientific">Phytophthora fragariae</name>
    <dbReference type="NCBI Taxonomy" id="53985"/>
    <lineage>
        <taxon>Eukaryota</taxon>
        <taxon>Sar</taxon>
        <taxon>Stramenopiles</taxon>
        <taxon>Oomycota</taxon>
        <taxon>Peronosporomycetes</taxon>
        <taxon>Peronosporales</taxon>
        <taxon>Peronosporaceae</taxon>
        <taxon>Phytophthora</taxon>
    </lineage>
</organism>
<evidence type="ECO:0000313" key="3">
    <source>
        <dbReference type="EMBL" id="KAE9066768.1"/>
    </source>
</evidence>
<evidence type="ECO:0000313" key="11">
    <source>
        <dbReference type="Proteomes" id="UP000429523"/>
    </source>
</evidence>
<evidence type="ECO:0000313" key="2">
    <source>
        <dbReference type="EMBL" id="KAE8968451.1"/>
    </source>
</evidence>
<evidence type="ECO:0000313" key="12">
    <source>
        <dbReference type="Proteomes" id="UP000433483"/>
    </source>
</evidence>
<dbReference type="Proteomes" id="UP000441208">
    <property type="component" value="Unassembled WGS sequence"/>
</dbReference>
<dbReference type="EMBL" id="QXGA01003902">
    <property type="protein sequence ID" value="KAE9078149.1"/>
    <property type="molecule type" value="Genomic_DNA"/>
</dbReference>
<dbReference type="EMBL" id="QXGF01003718">
    <property type="protein sequence ID" value="KAE8920987.1"/>
    <property type="molecule type" value="Genomic_DNA"/>
</dbReference>
<evidence type="ECO:0000313" key="18">
    <source>
        <dbReference type="Proteomes" id="UP000476176"/>
    </source>
</evidence>
<evidence type="ECO:0000313" key="7">
    <source>
        <dbReference type="EMBL" id="KAE9172574.1"/>
    </source>
</evidence>
<evidence type="ECO:0000313" key="9">
    <source>
        <dbReference type="EMBL" id="KAE9272839.1"/>
    </source>
</evidence>
<dbReference type="Proteomes" id="UP000437068">
    <property type="component" value="Unassembled WGS sequence"/>
</dbReference>
<dbReference type="EMBL" id="QXGC01003873">
    <property type="protein sequence ID" value="KAE9172574.1"/>
    <property type="molecule type" value="Genomic_DNA"/>
</dbReference>
<evidence type="ECO:0000313" key="20">
    <source>
        <dbReference type="Proteomes" id="UP000488956"/>
    </source>
</evidence>
<accession>A0A6A3DMJ9</accession>
<evidence type="ECO:0000313" key="19">
    <source>
        <dbReference type="Proteomes" id="UP000486351"/>
    </source>
</evidence>
<evidence type="ECO:0000313" key="17">
    <source>
        <dbReference type="Proteomes" id="UP000460718"/>
    </source>
</evidence>
<dbReference type="Proteomes" id="UP000433483">
    <property type="component" value="Unassembled WGS sequence"/>
</dbReference>
<evidence type="ECO:0000313" key="14">
    <source>
        <dbReference type="Proteomes" id="UP000440367"/>
    </source>
</evidence>
<protein>
    <submittedName>
        <fullName evidence="1">Uncharacterized protein</fullName>
    </submittedName>
</protein>
<dbReference type="AlphaFoldDB" id="A0A6A3DMJ9"/>
<dbReference type="EMBL" id="QXFZ01003752">
    <property type="protein sequence ID" value="KAE9067257.1"/>
    <property type="molecule type" value="Genomic_DNA"/>
</dbReference>
<dbReference type="Proteomes" id="UP000440732">
    <property type="component" value="Unassembled WGS sequence"/>
</dbReference>
<sequence>MHIAETLFIVHGPLCDMFGRMKNNPRREIKKAVI</sequence>
<evidence type="ECO:0000313" key="5">
    <source>
        <dbReference type="EMBL" id="KAE9078149.1"/>
    </source>
</evidence>
<evidence type="ECO:0000313" key="16">
    <source>
        <dbReference type="Proteomes" id="UP000441208"/>
    </source>
</evidence>
<dbReference type="Proteomes" id="UP000476176">
    <property type="component" value="Unassembled WGS sequence"/>
</dbReference>
<evidence type="ECO:0000313" key="15">
    <source>
        <dbReference type="Proteomes" id="UP000440732"/>
    </source>
</evidence>
<dbReference type="EMBL" id="QXFY01003823">
    <property type="protein sequence ID" value="KAE9281831.1"/>
    <property type="molecule type" value="Genomic_DNA"/>
</dbReference>
<dbReference type="Proteomes" id="UP000440367">
    <property type="component" value="Unassembled WGS sequence"/>
</dbReference>
<proteinExistence type="predicted"/>